<evidence type="ECO:0000259" key="5">
    <source>
        <dbReference type="Pfam" id="PF00891"/>
    </source>
</evidence>
<dbReference type="PROSITE" id="PS51683">
    <property type="entry name" value="SAM_OMT_II"/>
    <property type="match status" value="1"/>
</dbReference>
<dbReference type="InterPro" id="IPR016461">
    <property type="entry name" value="COMT-like"/>
</dbReference>
<dbReference type="InterPro" id="IPR003615">
    <property type="entry name" value="HNH_nuc"/>
</dbReference>
<gene>
    <name evidence="7" type="ORF">EW146_g4400</name>
</gene>
<dbReference type="InterPro" id="IPR036388">
    <property type="entry name" value="WH-like_DNA-bd_sf"/>
</dbReference>
<comment type="caution">
    <text evidence="7">The sequence shown here is derived from an EMBL/GenBank/DDBJ whole genome shotgun (WGS) entry which is preliminary data.</text>
</comment>
<dbReference type="InterPro" id="IPR029063">
    <property type="entry name" value="SAM-dependent_MTases_sf"/>
</dbReference>
<evidence type="ECO:0000256" key="1">
    <source>
        <dbReference type="ARBA" id="ARBA00022603"/>
    </source>
</evidence>
<evidence type="ECO:0000259" key="6">
    <source>
        <dbReference type="Pfam" id="PF13391"/>
    </source>
</evidence>
<sequence length="1231" mass="138086">MSSVEPSSHKYRVQDSPKTELSIATTSNDRSDIDVLPIYRRTTRSSSRKSRRTDHLPSASRIAKRPFPGLSDDEGDKPPTPEGSPYFPRSGTSNRSLSVTQLAHHILSGGSMHDGRKQQGGTKAKAKAVTKELDPNDGRCLLTGSLGSETAIEVCHLIAQADVHKDYLLEYAWGLKYRKLNLDEPRNLLHLRSDWHRLFDNERWALLPSRNVVNHISLNHKPGQDIRRLYDNQKFFEYHLLPLSPQIAEICRFDWHNKAQKLHTCYTYPFDKFPVLQSHVEPHFVIWNTGQKLATLGETRMPGIALEVGSRTPGCGEADTTYLLIALIELYQFWSGLDVPPKFKGDVHDGGKDVGGGKDGHGGGGGGGKGPSNRKRRDPPRSDHPQGSNKASKRGAGSHPAGSRNNGDARTATSPSSAGTPGTLVNVESVDGLTKSSRAREVFNKACDVASRMLQKCVLARFRDHDLKRPKGQGGTPSSLNSYLDFDTIAMRSRTVERLRQRAWMMKYDSLELDTESNKIYRRDIDTLSVCVLLIPFTQSAENTDVLAVLRIDQPDGSGESGAALTDESRTTCYLYTFTTLLVLVSRAKPHFVIRDGGPELAYKFVTRVAPILCFMLGVSRCEGVLTLESMQSFYGAWSGVPAPSGFASSSRTIRPLPPLPSRSTLSRKRRRDPDSCSGACFNSNFDWARTCCRHHKVAAVLSEVSDTESNDADFVDSKVENSLLYREDLYKDVVNWMSVCMKEFRRRGRTTSRVIKDRQLGNYNFERKRKAKTSQVPHGDPMDMRKDDLYSLLSLINKATEDAIHQYEIAGCDIPSLDAQAHLPQNDIPLRRALRLLEGACFQLCTTLSPPELIIFNRSLEPVESACLRIAINAKIADVLYDHHEGLHVREISRETSIEQGKLLKVMRNLAAKHCFREVAPDVFGNNRISLVLVHDSPMAVLTSLMMEDLNKFAVTNFYDALVDPEYGHSYDSHRTAFGYGIREEMPNATLFQWLQHHPESKERFHRGMIGMGLITDCQVVIEQLPWGDLHDGATICDVGSGIGLVMSGLAKRYPHVHLTLQDLASVVGQARSHWESEHLEFIKDKRVDFVPLDFLKDPPVKNQDIYFIRQVIHNWPDHDCVTILKHVREAMKESSRVLIHEYVMQPNAVGLRSQDENDSGVNTAPKPLLPSYGYGRSRAYLQDVNMHMLTNAGERTLDEFIELGNKAGLRFVKTWDFVETSCVEFALKT</sequence>
<keyword evidence="2" id="KW-0808">Transferase</keyword>
<dbReference type="Gene3D" id="1.10.10.10">
    <property type="entry name" value="Winged helix-like DNA-binding domain superfamily/Winged helix DNA-binding domain"/>
    <property type="match status" value="1"/>
</dbReference>
<feature type="region of interest" description="Disordered" evidence="4">
    <location>
        <begin position="1"/>
        <end position="95"/>
    </location>
</feature>
<dbReference type="InterPro" id="IPR036390">
    <property type="entry name" value="WH_DNA-bd_sf"/>
</dbReference>
<feature type="domain" description="O-methyltransferase C-terminal" evidence="5">
    <location>
        <begin position="982"/>
        <end position="1149"/>
    </location>
</feature>
<dbReference type="SUPFAM" id="SSF53335">
    <property type="entry name" value="S-adenosyl-L-methionine-dependent methyltransferases"/>
    <property type="match status" value="1"/>
</dbReference>
<dbReference type="Gene3D" id="3.40.50.150">
    <property type="entry name" value="Vaccinia Virus protein VP39"/>
    <property type="match status" value="1"/>
</dbReference>
<dbReference type="Pfam" id="PF00891">
    <property type="entry name" value="Methyltransf_2"/>
    <property type="match status" value="1"/>
</dbReference>
<feature type="region of interest" description="Disordered" evidence="4">
    <location>
        <begin position="649"/>
        <end position="677"/>
    </location>
</feature>
<feature type="domain" description="HNH nuclease" evidence="6">
    <location>
        <begin position="140"/>
        <end position="206"/>
    </location>
</feature>
<dbReference type="AlphaFoldDB" id="A0A4S4M0G1"/>
<keyword evidence="8" id="KW-1185">Reference proteome</keyword>
<feature type="compositionally biased region" description="Basic residues" evidence="4">
    <location>
        <begin position="41"/>
        <end position="52"/>
    </location>
</feature>
<dbReference type="OrthoDB" id="1606438at2759"/>
<feature type="region of interest" description="Disordered" evidence="4">
    <location>
        <begin position="348"/>
        <end position="427"/>
    </location>
</feature>
<accession>A0A4S4M0G1</accession>
<keyword evidence="1" id="KW-0489">Methyltransferase</keyword>
<dbReference type="EMBL" id="SGPL01000169">
    <property type="protein sequence ID" value="THH16200.1"/>
    <property type="molecule type" value="Genomic_DNA"/>
</dbReference>
<keyword evidence="3" id="KW-0949">S-adenosyl-L-methionine</keyword>
<evidence type="ECO:0000313" key="8">
    <source>
        <dbReference type="Proteomes" id="UP000310158"/>
    </source>
</evidence>
<evidence type="ECO:0000256" key="2">
    <source>
        <dbReference type="ARBA" id="ARBA00022679"/>
    </source>
</evidence>
<dbReference type="PANTHER" id="PTHR43712:SF2">
    <property type="entry name" value="O-METHYLTRANSFERASE CICE"/>
    <property type="match status" value="1"/>
</dbReference>
<evidence type="ECO:0000256" key="3">
    <source>
        <dbReference type="ARBA" id="ARBA00022691"/>
    </source>
</evidence>
<evidence type="ECO:0008006" key="9">
    <source>
        <dbReference type="Google" id="ProtNLM"/>
    </source>
</evidence>
<protein>
    <recommendedName>
        <fullName evidence="9">O-methyltransferase domain-containing protein</fullName>
    </recommendedName>
</protein>
<feature type="region of interest" description="Disordered" evidence="4">
    <location>
        <begin position="109"/>
        <end position="130"/>
    </location>
</feature>
<feature type="compositionally biased region" description="Basic and acidic residues" evidence="4">
    <location>
        <begin position="348"/>
        <end position="361"/>
    </location>
</feature>
<dbReference type="InterPro" id="IPR001077">
    <property type="entry name" value="COMT_C"/>
</dbReference>
<dbReference type="Proteomes" id="UP000310158">
    <property type="component" value="Unassembled WGS sequence"/>
</dbReference>
<name>A0A4S4M0G1_9AGAM</name>
<dbReference type="GO" id="GO:0008171">
    <property type="term" value="F:O-methyltransferase activity"/>
    <property type="evidence" value="ECO:0007669"/>
    <property type="project" value="InterPro"/>
</dbReference>
<dbReference type="Pfam" id="PF13391">
    <property type="entry name" value="HNH_2"/>
    <property type="match status" value="1"/>
</dbReference>
<evidence type="ECO:0000313" key="7">
    <source>
        <dbReference type="EMBL" id="THH16200.1"/>
    </source>
</evidence>
<dbReference type="SUPFAM" id="SSF46785">
    <property type="entry name" value="Winged helix' DNA-binding domain"/>
    <property type="match status" value="1"/>
</dbReference>
<evidence type="ECO:0000256" key="4">
    <source>
        <dbReference type="SAM" id="MobiDB-lite"/>
    </source>
</evidence>
<dbReference type="PANTHER" id="PTHR43712">
    <property type="entry name" value="PUTATIVE (AFU_ORTHOLOGUE AFUA_4G14580)-RELATED"/>
    <property type="match status" value="1"/>
</dbReference>
<organism evidence="7 8">
    <name type="scientific">Bondarzewia mesenterica</name>
    <dbReference type="NCBI Taxonomy" id="1095465"/>
    <lineage>
        <taxon>Eukaryota</taxon>
        <taxon>Fungi</taxon>
        <taxon>Dikarya</taxon>
        <taxon>Basidiomycota</taxon>
        <taxon>Agaricomycotina</taxon>
        <taxon>Agaricomycetes</taxon>
        <taxon>Russulales</taxon>
        <taxon>Bondarzewiaceae</taxon>
        <taxon>Bondarzewia</taxon>
    </lineage>
</organism>
<proteinExistence type="predicted"/>
<dbReference type="GO" id="GO:0032259">
    <property type="term" value="P:methylation"/>
    <property type="evidence" value="ECO:0007669"/>
    <property type="project" value="UniProtKB-KW"/>
</dbReference>
<feature type="compositionally biased region" description="Polar residues" evidence="4">
    <location>
        <begin position="403"/>
        <end position="420"/>
    </location>
</feature>
<reference evidence="7 8" key="1">
    <citation type="submission" date="2019-02" db="EMBL/GenBank/DDBJ databases">
        <title>Genome sequencing of the rare red list fungi Bondarzewia mesenterica.</title>
        <authorList>
            <person name="Buettner E."/>
            <person name="Kellner H."/>
        </authorList>
    </citation>
    <scope>NUCLEOTIDE SEQUENCE [LARGE SCALE GENOMIC DNA]</scope>
    <source>
        <strain evidence="7 8">DSM 108281</strain>
    </source>
</reference>